<dbReference type="Pfam" id="PF16344">
    <property type="entry name" value="FecR_C"/>
    <property type="match status" value="1"/>
</dbReference>
<feature type="transmembrane region" description="Helical" evidence="1">
    <location>
        <begin position="66"/>
        <end position="88"/>
    </location>
</feature>
<dbReference type="PANTHER" id="PTHR30273:SF2">
    <property type="entry name" value="PROTEIN FECR"/>
    <property type="match status" value="1"/>
</dbReference>
<proteinExistence type="predicted"/>
<reference evidence="4 5" key="1">
    <citation type="submission" date="2019-02" db="EMBL/GenBank/DDBJ databases">
        <title>Pedobacter sp. RP-3-8 sp. nov., isolated from Arctic soil.</title>
        <authorList>
            <person name="Dahal R.H."/>
        </authorList>
    </citation>
    <scope>NUCLEOTIDE SEQUENCE [LARGE SCALE GENOMIC DNA]</scope>
    <source>
        <strain evidence="4 5">RP-3-8</strain>
    </source>
</reference>
<evidence type="ECO:0000256" key="1">
    <source>
        <dbReference type="SAM" id="Phobius"/>
    </source>
</evidence>
<keyword evidence="5" id="KW-1185">Reference proteome</keyword>
<keyword evidence="1" id="KW-0812">Transmembrane</keyword>
<accession>A0A4R0NIE0</accession>
<evidence type="ECO:0000313" key="5">
    <source>
        <dbReference type="Proteomes" id="UP000291117"/>
    </source>
</evidence>
<dbReference type="InterPro" id="IPR012373">
    <property type="entry name" value="Ferrdict_sens_TM"/>
</dbReference>
<keyword evidence="1" id="KW-0472">Membrane</keyword>
<gene>
    <name evidence="4" type="ORF">EZ444_02460</name>
</gene>
<dbReference type="OrthoDB" id="1099963at2"/>
<dbReference type="InterPro" id="IPR032508">
    <property type="entry name" value="FecR_C"/>
</dbReference>
<organism evidence="4 5">
    <name type="scientific">Pedobacter hiemivivus</name>
    <dbReference type="NCBI Taxonomy" id="2530454"/>
    <lineage>
        <taxon>Bacteria</taxon>
        <taxon>Pseudomonadati</taxon>
        <taxon>Bacteroidota</taxon>
        <taxon>Sphingobacteriia</taxon>
        <taxon>Sphingobacteriales</taxon>
        <taxon>Sphingobacteriaceae</taxon>
        <taxon>Pedobacter</taxon>
    </lineage>
</organism>
<feature type="domain" description="FecR protein" evidence="2">
    <location>
        <begin position="164"/>
        <end position="260"/>
    </location>
</feature>
<dbReference type="PANTHER" id="PTHR30273">
    <property type="entry name" value="PERIPLASMIC SIGNAL SENSOR AND SIGMA FACTOR ACTIVATOR FECR-RELATED"/>
    <property type="match status" value="1"/>
</dbReference>
<dbReference type="RefSeq" id="WP_131606879.1">
    <property type="nucleotide sequence ID" value="NZ_SJSM01000001.1"/>
</dbReference>
<dbReference type="InterPro" id="IPR006860">
    <property type="entry name" value="FecR"/>
</dbReference>
<evidence type="ECO:0000259" key="3">
    <source>
        <dbReference type="Pfam" id="PF16344"/>
    </source>
</evidence>
<dbReference type="Gene3D" id="3.55.50.30">
    <property type="match status" value="1"/>
</dbReference>
<protein>
    <submittedName>
        <fullName evidence="4">FecR family protein</fullName>
    </submittedName>
</protein>
<comment type="caution">
    <text evidence="4">The sequence shown here is derived from an EMBL/GenBank/DDBJ whole genome shotgun (WGS) entry which is preliminary data.</text>
</comment>
<feature type="domain" description="Protein FecR C-terminal" evidence="3">
    <location>
        <begin position="304"/>
        <end position="371"/>
    </location>
</feature>
<evidence type="ECO:0000259" key="2">
    <source>
        <dbReference type="Pfam" id="PF04773"/>
    </source>
</evidence>
<dbReference type="Proteomes" id="UP000291117">
    <property type="component" value="Unassembled WGS sequence"/>
</dbReference>
<keyword evidence="1" id="KW-1133">Transmembrane helix</keyword>
<dbReference type="Pfam" id="PF04773">
    <property type="entry name" value="FecR"/>
    <property type="match status" value="1"/>
</dbReference>
<dbReference type="FunFam" id="2.60.120.1440:FF:000001">
    <property type="entry name" value="Putative anti-sigma factor"/>
    <property type="match status" value="1"/>
</dbReference>
<evidence type="ECO:0000313" key="4">
    <source>
        <dbReference type="EMBL" id="TCC99557.1"/>
    </source>
</evidence>
<name>A0A4R0NIE0_9SPHI</name>
<dbReference type="EMBL" id="SJSM01000001">
    <property type="protein sequence ID" value="TCC99557.1"/>
    <property type="molecule type" value="Genomic_DNA"/>
</dbReference>
<dbReference type="PIRSF" id="PIRSF018266">
    <property type="entry name" value="FecR"/>
    <property type="match status" value="1"/>
</dbReference>
<dbReference type="GO" id="GO:0016989">
    <property type="term" value="F:sigma factor antagonist activity"/>
    <property type="evidence" value="ECO:0007669"/>
    <property type="project" value="TreeGrafter"/>
</dbReference>
<sequence>MDKYQAKALVDKYIEGDCSEEEMALVENWYLQLPYLADAPGTGQIIAAKNNVWEKLMSRRQNKLRLYYRVAMTAAAVLIIGLGAVWFFNKSFSPELHLASLPAIDIAPGTNKATLTLADGKTISLSGEQTGIKIKETELRYDDGSRVASNSLDHVKVQMLIAATPIGGTYRLVLPDGTAVWLNAATSLKFPSSFKKLTEGQNRNVELTGEAYFEVAKDNSHPFIVKTRLQEVKVLGTHFNINSYPDDVDIKTTLLEGSVRVSSFGKKDNVFLKPNQQSIVTANSIQVKTVDPADVISWKMGEFGFGGEPLRKIMKKIARWYNVDIVYTDQSLGDKIFSGTISKYGSITEVLRLLEATGEVKFKIDGRTVTVSNK</sequence>
<dbReference type="AlphaFoldDB" id="A0A4R0NIE0"/>
<dbReference type="Gene3D" id="2.60.120.1440">
    <property type="match status" value="1"/>
</dbReference>